<feature type="transmembrane region" description="Helical" evidence="10">
    <location>
        <begin position="302"/>
        <end position="324"/>
    </location>
</feature>
<evidence type="ECO:0000313" key="13">
    <source>
        <dbReference type="Proteomes" id="UP000230423"/>
    </source>
</evidence>
<keyword evidence="4 10" id="KW-0812">Transmembrane</keyword>
<dbReference type="Proteomes" id="UP000230423">
    <property type="component" value="Unassembled WGS sequence"/>
</dbReference>
<evidence type="ECO:0000256" key="3">
    <source>
        <dbReference type="ARBA" id="ARBA00022448"/>
    </source>
</evidence>
<evidence type="ECO:0000313" key="12">
    <source>
        <dbReference type="EMBL" id="PIO69518.1"/>
    </source>
</evidence>
<dbReference type="AlphaFoldDB" id="A0A2G9UGY9"/>
<reference evidence="12 13" key="1">
    <citation type="submission" date="2015-09" db="EMBL/GenBank/DDBJ databases">
        <title>Draft genome of the parasitic nematode Teladorsagia circumcincta isolate WARC Sus (inbred).</title>
        <authorList>
            <person name="Mitreva M."/>
        </authorList>
    </citation>
    <scope>NUCLEOTIDE SEQUENCE [LARGE SCALE GENOMIC DNA]</scope>
    <source>
        <strain evidence="12 13">S</strain>
    </source>
</reference>
<keyword evidence="13" id="KW-1185">Reference proteome</keyword>
<evidence type="ECO:0000256" key="4">
    <source>
        <dbReference type="ARBA" id="ARBA00022692"/>
    </source>
</evidence>
<dbReference type="InterPro" id="IPR017871">
    <property type="entry name" value="ABC_transporter-like_CS"/>
</dbReference>
<proteinExistence type="inferred from homology"/>
<evidence type="ECO:0000256" key="10">
    <source>
        <dbReference type="SAM" id="Phobius"/>
    </source>
</evidence>
<evidence type="ECO:0000256" key="5">
    <source>
        <dbReference type="ARBA" id="ARBA00022741"/>
    </source>
</evidence>
<dbReference type="GO" id="GO:0005886">
    <property type="term" value="C:plasma membrane"/>
    <property type="evidence" value="ECO:0007669"/>
    <property type="project" value="TreeGrafter"/>
</dbReference>
<dbReference type="PANTHER" id="PTHR48041:SF84">
    <property type="entry name" value="ABC TRANSPORTER DOMAIN-CONTAINING PROTEIN"/>
    <property type="match status" value="1"/>
</dbReference>
<comment type="subcellular location">
    <subcellularLocation>
        <location evidence="1">Membrane</location>
        <topology evidence="1">Multi-pass membrane protein</topology>
    </subcellularLocation>
</comment>
<protein>
    <submittedName>
        <fullName evidence="12">ABC transporter, ATP-binding protein</fullName>
    </submittedName>
</protein>
<organism evidence="12 13">
    <name type="scientific">Teladorsagia circumcincta</name>
    <name type="common">Brown stomach worm</name>
    <name type="synonym">Ostertagia circumcincta</name>
    <dbReference type="NCBI Taxonomy" id="45464"/>
    <lineage>
        <taxon>Eukaryota</taxon>
        <taxon>Metazoa</taxon>
        <taxon>Ecdysozoa</taxon>
        <taxon>Nematoda</taxon>
        <taxon>Chromadorea</taxon>
        <taxon>Rhabditida</taxon>
        <taxon>Rhabditina</taxon>
        <taxon>Rhabditomorpha</taxon>
        <taxon>Strongyloidea</taxon>
        <taxon>Trichostrongylidae</taxon>
        <taxon>Teladorsagia</taxon>
    </lineage>
</organism>
<evidence type="ECO:0000256" key="8">
    <source>
        <dbReference type="ARBA" id="ARBA00023136"/>
    </source>
</evidence>
<dbReference type="PROSITE" id="PS50893">
    <property type="entry name" value="ABC_TRANSPORTER_2"/>
    <property type="match status" value="1"/>
</dbReference>
<dbReference type="InterPro" id="IPR003593">
    <property type="entry name" value="AAA+_ATPase"/>
</dbReference>
<evidence type="ECO:0000256" key="1">
    <source>
        <dbReference type="ARBA" id="ARBA00004141"/>
    </source>
</evidence>
<dbReference type="InterPro" id="IPR050352">
    <property type="entry name" value="ABCG_transporters"/>
</dbReference>
<feature type="region of interest" description="Disordered" evidence="9">
    <location>
        <begin position="1"/>
        <end position="32"/>
    </location>
</feature>
<comment type="similarity">
    <text evidence="2">Belongs to the ABC transporter superfamily. ABCG family. Eye pigment precursor importer (TC 3.A.1.204) subfamily.</text>
</comment>
<dbReference type="PANTHER" id="PTHR48041">
    <property type="entry name" value="ABC TRANSPORTER G FAMILY MEMBER 28"/>
    <property type="match status" value="1"/>
</dbReference>
<dbReference type="SUPFAM" id="SSF52540">
    <property type="entry name" value="P-loop containing nucleoside triphosphate hydrolases"/>
    <property type="match status" value="1"/>
</dbReference>
<dbReference type="GO" id="GO:0016887">
    <property type="term" value="F:ATP hydrolysis activity"/>
    <property type="evidence" value="ECO:0007669"/>
    <property type="project" value="InterPro"/>
</dbReference>
<dbReference type="PROSITE" id="PS00211">
    <property type="entry name" value="ABC_TRANSPORTER_1"/>
    <property type="match status" value="1"/>
</dbReference>
<accession>A0A2G9UGY9</accession>
<dbReference type="GO" id="GO:0005524">
    <property type="term" value="F:ATP binding"/>
    <property type="evidence" value="ECO:0007669"/>
    <property type="project" value="UniProtKB-KW"/>
</dbReference>
<evidence type="ECO:0000259" key="11">
    <source>
        <dbReference type="PROSITE" id="PS50893"/>
    </source>
</evidence>
<name>A0A2G9UGY9_TELCI</name>
<dbReference type="SMART" id="SM00382">
    <property type="entry name" value="AAA"/>
    <property type="match status" value="1"/>
</dbReference>
<evidence type="ECO:0000256" key="9">
    <source>
        <dbReference type="SAM" id="MobiDB-lite"/>
    </source>
</evidence>
<dbReference type="InterPro" id="IPR027417">
    <property type="entry name" value="P-loop_NTPase"/>
</dbReference>
<evidence type="ECO:0000256" key="6">
    <source>
        <dbReference type="ARBA" id="ARBA00022840"/>
    </source>
</evidence>
<feature type="domain" description="ABC transporter" evidence="11">
    <location>
        <begin position="42"/>
        <end position="254"/>
    </location>
</feature>
<feature type="compositionally biased region" description="Polar residues" evidence="9">
    <location>
        <begin position="7"/>
        <end position="28"/>
    </location>
</feature>
<dbReference type="Pfam" id="PF00005">
    <property type="entry name" value="ABC_tran"/>
    <property type="match status" value="2"/>
</dbReference>
<sequence length="327" mass="36075">MQKSDETASLLTSDTQSVTSYGGTSNAPSADDTLDAVDPITLSWRDLRVSVAGKGRELLQGVSGIARPGELLALMGASGAGKTTLLNTFLHRNLKGLHVEGRVEINGNKARLRTNLSQERREKRVNVILAQLGLTKCQNNRIGVAGVRKGISGGEARRLTFACELLSNPGILFCDEPTTGLDSFMAEHVVVVLSKLASSGRNYGMALHANLDKVTSTTVPPGRRRVNFGIQIAALLHRYEVLTNDALEARFIFFYRYGFEALAINQWNEVNDANSTGWNNQRRDEVLAQYSFNADRFILDQLLMVAFIFVFYLIGYVGLSIRIYRSR</sequence>
<keyword evidence="3" id="KW-0813">Transport</keyword>
<keyword evidence="6 12" id="KW-0067">ATP-binding</keyword>
<dbReference type="InterPro" id="IPR003439">
    <property type="entry name" value="ABC_transporter-like_ATP-bd"/>
</dbReference>
<dbReference type="GO" id="GO:0042626">
    <property type="term" value="F:ATPase-coupled transmembrane transporter activity"/>
    <property type="evidence" value="ECO:0007669"/>
    <property type="project" value="TreeGrafter"/>
</dbReference>
<evidence type="ECO:0000256" key="7">
    <source>
        <dbReference type="ARBA" id="ARBA00022989"/>
    </source>
</evidence>
<gene>
    <name evidence="12" type="ORF">TELCIR_08651</name>
</gene>
<keyword evidence="5" id="KW-0547">Nucleotide-binding</keyword>
<keyword evidence="8 10" id="KW-0472">Membrane</keyword>
<keyword evidence="7 10" id="KW-1133">Transmembrane helix</keyword>
<evidence type="ECO:0000256" key="2">
    <source>
        <dbReference type="ARBA" id="ARBA00005814"/>
    </source>
</evidence>
<dbReference type="Gene3D" id="3.40.50.300">
    <property type="entry name" value="P-loop containing nucleotide triphosphate hydrolases"/>
    <property type="match status" value="2"/>
</dbReference>
<dbReference type="EMBL" id="KZ346622">
    <property type="protein sequence ID" value="PIO69518.1"/>
    <property type="molecule type" value="Genomic_DNA"/>
</dbReference>
<dbReference type="OrthoDB" id="66620at2759"/>